<dbReference type="PANTHER" id="PTHR46743:SF2">
    <property type="entry name" value="TEICHOIC ACIDS EXPORT ATP-BINDING PROTEIN TAGH"/>
    <property type="match status" value="1"/>
</dbReference>
<dbReference type="Pfam" id="PF00005">
    <property type="entry name" value="ABC_tran"/>
    <property type="match status" value="1"/>
</dbReference>
<dbReference type="InterPro" id="IPR050683">
    <property type="entry name" value="Bact_Polysacc_Export_ATP-bd"/>
</dbReference>
<sequence length="276" mass="30188">MYPPRLSATDLQVAFPLGLAESRTFRASVGNMLRGNPTKDQFKLGLYDVNFTLRTGDRLGIVGANGAGKSTLIQTLIGTYEPTKGRVIRIGRVAGLISAKTGMVVDDTGMSNIYRRGRQAGLSREAIEGYLPKILDFAALGDDIDRAVRTYSTGMSARLGFAIATCMSAQIYIMDEWIGAGDARFVDKAQQRIEAMFDEEHILVLATHVDALIKRWCNQVLVLHEGRQIALTDVATGLDIKNRILKDEAVNTVLASHNLPPIPDSDALNKTRIVKL</sequence>
<dbReference type="InterPro" id="IPR003593">
    <property type="entry name" value="AAA+_ATPase"/>
</dbReference>
<reference evidence="6" key="2">
    <citation type="submission" date="2023-01" db="EMBL/GenBank/DDBJ databases">
        <title>Draft genome sequence of Algimonas ampicilliniresistens strain NBRC 108219.</title>
        <authorList>
            <person name="Sun Q."/>
            <person name="Mori K."/>
        </authorList>
    </citation>
    <scope>NUCLEOTIDE SEQUENCE</scope>
    <source>
        <strain evidence="6">NBRC 108219</strain>
    </source>
</reference>
<dbReference type="InterPro" id="IPR003439">
    <property type="entry name" value="ABC_transporter-like_ATP-bd"/>
</dbReference>
<comment type="similarity">
    <text evidence="1">Belongs to the ABC transporter superfamily.</text>
</comment>
<accession>A0ABQ5VE75</accession>
<proteinExistence type="inferred from homology"/>
<evidence type="ECO:0000256" key="4">
    <source>
        <dbReference type="ARBA" id="ARBA00022840"/>
    </source>
</evidence>
<evidence type="ECO:0000313" key="6">
    <source>
        <dbReference type="EMBL" id="GLQ24712.1"/>
    </source>
</evidence>
<organism evidence="6 7">
    <name type="scientific">Algimonas ampicilliniresistens</name>
    <dbReference type="NCBI Taxonomy" id="1298735"/>
    <lineage>
        <taxon>Bacteria</taxon>
        <taxon>Pseudomonadati</taxon>
        <taxon>Pseudomonadota</taxon>
        <taxon>Alphaproteobacteria</taxon>
        <taxon>Maricaulales</taxon>
        <taxon>Robiginitomaculaceae</taxon>
        <taxon>Algimonas</taxon>
    </lineage>
</organism>
<keyword evidence="2" id="KW-0813">Transport</keyword>
<dbReference type="InterPro" id="IPR015860">
    <property type="entry name" value="ABC_transpr_TagH-like"/>
</dbReference>
<evidence type="ECO:0000256" key="1">
    <source>
        <dbReference type="ARBA" id="ARBA00005417"/>
    </source>
</evidence>
<gene>
    <name evidence="6" type="primary">rfbI</name>
    <name evidence="6" type="ORF">GCM10007853_25860</name>
</gene>
<evidence type="ECO:0000313" key="7">
    <source>
        <dbReference type="Proteomes" id="UP001161391"/>
    </source>
</evidence>
<evidence type="ECO:0000256" key="3">
    <source>
        <dbReference type="ARBA" id="ARBA00022741"/>
    </source>
</evidence>
<dbReference type="InterPro" id="IPR027417">
    <property type="entry name" value="P-loop_NTPase"/>
</dbReference>
<evidence type="ECO:0000256" key="2">
    <source>
        <dbReference type="ARBA" id="ARBA00022448"/>
    </source>
</evidence>
<keyword evidence="7" id="KW-1185">Reference proteome</keyword>
<dbReference type="EMBL" id="BSNK01000002">
    <property type="protein sequence ID" value="GLQ24712.1"/>
    <property type="molecule type" value="Genomic_DNA"/>
</dbReference>
<dbReference type="CDD" id="cd03220">
    <property type="entry name" value="ABC_KpsT_Wzt"/>
    <property type="match status" value="1"/>
</dbReference>
<dbReference type="Gene3D" id="3.40.50.300">
    <property type="entry name" value="P-loop containing nucleotide triphosphate hydrolases"/>
    <property type="match status" value="1"/>
</dbReference>
<keyword evidence="4 6" id="KW-0067">ATP-binding</keyword>
<comment type="caution">
    <text evidence="6">The sequence shown here is derived from an EMBL/GenBank/DDBJ whole genome shotgun (WGS) entry which is preliminary data.</text>
</comment>
<keyword evidence="3" id="KW-0547">Nucleotide-binding</keyword>
<dbReference type="SUPFAM" id="SSF52540">
    <property type="entry name" value="P-loop containing nucleoside triphosphate hydrolases"/>
    <property type="match status" value="1"/>
</dbReference>
<evidence type="ECO:0000259" key="5">
    <source>
        <dbReference type="PROSITE" id="PS50893"/>
    </source>
</evidence>
<protein>
    <submittedName>
        <fullName evidence="6">ABC transporter ATP-binding protein</fullName>
    </submittedName>
</protein>
<reference evidence="6" key="1">
    <citation type="journal article" date="2014" name="Int. J. Syst. Evol. Microbiol.">
        <title>Complete genome of a new Firmicutes species belonging to the dominant human colonic microbiota ('Ruminococcus bicirculans') reveals two chromosomes and a selective capacity to utilize plant glucans.</title>
        <authorList>
            <consortium name="NISC Comparative Sequencing Program"/>
            <person name="Wegmann U."/>
            <person name="Louis P."/>
            <person name="Goesmann A."/>
            <person name="Henrissat B."/>
            <person name="Duncan S.H."/>
            <person name="Flint H.J."/>
        </authorList>
    </citation>
    <scope>NUCLEOTIDE SEQUENCE</scope>
    <source>
        <strain evidence="6">NBRC 108219</strain>
    </source>
</reference>
<dbReference type="PANTHER" id="PTHR46743">
    <property type="entry name" value="TEICHOIC ACIDS EXPORT ATP-BINDING PROTEIN TAGH"/>
    <property type="match status" value="1"/>
</dbReference>
<name>A0ABQ5VE75_9PROT</name>
<dbReference type="PROSITE" id="PS50893">
    <property type="entry name" value="ABC_TRANSPORTER_2"/>
    <property type="match status" value="1"/>
</dbReference>
<dbReference type="RefSeq" id="WP_284391457.1">
    <property type="nucleotide sequence ID" value="NZ_BSNK01000002.1"/>
</dbReference>
<feature type="domain" description="ABC transporter" evidence="5">
    <location>
        <begin position="27"/>
        <end position="250"/>
    </location>
</feature>
<dbReference type="Proteomes" id="UP001161391">
    <property type="component" value="Unassembled WGS sequence"/>
</dbReference>
<dbReference type="GO" id="GO:0005524">
    <property type="term" value="F:ATP binding"/>
    <property type="evidence" value="ECO:0007669"/>
    <property type="project" value="UniProtKB-KW"/>
</dbReference>
<dbReference type="SMART" id="SM00382">
    <property type="entry name" value="AAA"/>
    <property type="match status" value="1"/>
</dbReference>